<evidence type="ECO:0000256" key="4">
    <source>
        <dbReference type="ARBA" id="ARBA00022475"/>
    </source>
</evidence>
<dbReference type="CDD" id="cd00075">
    <property type="entry name" value="HATPase"/>
    <property type="match status" value="1"/>
</dbReference>
<evidence type="ECO:0000256" key="12">
    <source>
        <dbReference type="ARBA" id="ARBA00023012"/>
    </source>
</evidence>
<dbReference type="FunFam" id="3.30.565.10:FF:000006">
    <property type="entry name" value="Sensor histidine kinase WalK"/>
    <property type="match status" value="1"/>
</dbReference>
<dbReference type="CDD" id="cd06225">
    <property type="entry name" value="HAMP"/>
    <property type="match status" value="1"/>
</dbReference>
<evidence type="ECO:0000256" key="6">
    <source>
        <dbReference type="ARBA" id="ARBA00022679"/>
    </source>
</evidence>
<keyword evidence="9" id="KW-0418">Kinase</keyword>
<dbReference type="NCBIfam" id="TIGR00229">
    <property type="entry name" value="sensory_box"/>
    <property type="match status" value="1"/>
</dbReference>
<dbReference type="PROSITE" id="PS50109">
    <property type="entry name" value="HIS_KIN"/>
    <property type="match status" value="1"/>
</dbReference>
<dbReference type="PANTHER" id="PTHR45453">
    <property type="entry name" value="PHOSPHATE REGULON SENSOR PROTEIN PHOR"/>
    <property type="match status" value="1"/>
</dbReference>
<keyword evidence="11 14" id="KW-1133">Transmembrane helix</keyword>
<protein>
    <recommendedName>
        <fullName evidence="3">histidine kinase</fullName>
        <ecNumber evidence="3">2.7.13.3</ecNumber>
    </recommendedName>
</protein>
<name>A0A9Y2AJJ4_9FIRM</name>
<dbReference type="InterPro" id="IPR004358">
    <property type="entry name" value="Sig_transdc_His_kin-like_C"/>
</dbReference>
<gene>
    <name evidence="17" type="ORF">P3F81_03225</name>
</gene>
<dbReference type="InterPro" id="IPR050351">
    <property type="entry name" value="BphY/WalK/GraS-like"/>
</dbReference>
<dbReference type="SMART" id="SM00387">
    <property type="entry name" value="HATPase_c"/>
    <property type="match status" value="1"/>
</dbReference>
<evidence type="ECO:0000259" key="15">
    <source>
        <dbReference type="PROSITE" id="PS50109"/>
    </source>
</evidence>
<dbReference type="Gene3D" id="3.30.450.20">
    <property type="entry name" value="PAS domain"/>
    <property type="match status" value="2"/>
</dbReference>
<sequence>MINIGIKNRITYSFLLLVITSLTLLGFYLLHYFYTQNLENKTQHLITNAKIIELTLEQDLYNQDKRSYIETEIRRISNTVNLRITILDAQGYVLADSWESPPTLDNHLNRTEIQGALSNEYATSTRYSDTLGQNMLYVAIPVYKNNEFIGIVRTATTLTPIENNYETIKQVILSALLCTSLLSILLGIWLTHKNTKPILYMTTQAKKIANGDLSTRIELHSKDELGLLANTINQLTSSLEEKLHQINTEAKKLSLILENMDNAVILLDASGNVIDANKQAKLIFQIKSDLFGKHSISVIGSSLLTQAANEVLHSLQPQNINITTKLNNIKQTYQVFLAPFINNDQKLTGVLSVFHDITTIQENYERQVDFVSNASHELATPLTSIQGFTETLLDGALEDPELSYKFVDIIHTEAQRMNRLIKDLLLLAKLDSAEYRSQVKKEPLSLYEILNSVKYKLSPQFQAKNQTFLLLPINTDLTLHANYDWILQVIINLGENAIKYTPNDGEIILNAWEEDRTIYISIKDNGIGIAASHLPFIFERFYRVDKARSRNAGGSGLGLSLVRFIVEILGGKIDVTSEVNKGTTFILSFRK</sequence>
<comment type="catalytic activity">
    <reaction evidence="1">
        <text>ATP + protein L-histidine = ADP + protein N-phospho-L-histidine.</text>
        <dbReference type="EC" id="2.7.13.3"/>
    </reaction>
</comment>
<dbReference type="Gene3D" id="1.10.287.130">
    <property type="match status" value="1"/>
</dbReference>
<dbReference type="InterPro" id="IPR003594">
    <property type="entry name" value="HATPase_dom"/>
</dbReference>
<dbReference type="Pfam" id="PF00989">
    <property type="entry name" value="PAS"/>
    <property type="match status" value="1"/>
</dbReference>
<feature type="transmembrane region" description="Helical" evidence="14">
    <location>
        <begin position="12"/>
        <end position="34"/>
    </location>
</feature>
<dbReference type="KEGG" id="sgbi:P3F81_03225"/>
<dbReference type="InterPro" id="IPR003661">
    <property type="entry name" value="HisK_dim/P_dom"/>
</dbReference>
<keyword evidence="12" id="KW-0902">Two-component regulatory system</keyword>
<dbReference type="InterPro" id="IPR013767">
    <property type="entry name" value="PAS_fold"/>
</dbReference>
<evidence type="ECO:0000256" key="10">
    <source>
        <dbReference type="ARBA" id="ARBA00022840"/>
    </source>
</evidence>
<keyword evidence="4" id="KW-1003">Cell membrane</keyword>
<evidence type="ECO:0000313" key="18">
    <source>
        <dbReference type="Proteomes" id="UP001243623"/>
    </source>
</evidence>
<evidence type="ECO:0000256" key="9">
    <source>
        <dbReference type="ARBA" id="ARBA00022777"/>
    </source>
</evidence>
<dbReference type="GO" id="GO:0016036">
    <property type="term" value="P:cellular response to phosphate starvation"/>
    <property type="evidence" value="ECO:0007669"/>
    <property type="project" value="TreeGrafter"/>
</dbReference>
<keyword evidence="8" id="KW-0547">Nucleotide-binding</keyword>
<dbReference type="SUPFAM" id="SSF103190">
    <property type="entry name" value="Sensory domain-like"/>
    <property type="match status" value="1"/>
</dbReference>
<dbReference type="Pfam" id="PF00512">
    <property type="entry name" value="HisKA"/>
    <property type="match status" value="1"/>
</dbReference>
<dbReference type="GO" id="GO:0006355">
    <property type="term" value="P:regulation of DNA-templated transcription"/>
    <property type="evidence" value="ECO:0007669"/>
    <property type="project" value="InterPro"/>
</dbReference>
<dbReference type="CDD" id="cd00130">
    <property type="entry name" value="PAS"/>
    <property type="match status" value="1"/>
</dbReference>
<evidence type="ECO:0000313" key="17">
    <source>
        <dbReference type="EMBL" id="WIW71339.1"/>
    </source>
</evidence>
<dbReference type="SMART" id="SM00091">
    <property type="entry name" value="PAS"/>
    <property type="match status" value="1"/>
</dbReference>
<dbReference type="Gene3D" id="1.10.8.500">
    <property type="entry name" value="HAMP domain in histidine kinase"/>
    <property type="match status" value="1"/>
</dbReference>
<keyword evidence="10 17" id="KW-0067">ATP-binding</keyword>
<dbReference type="PROSITE" id="PS50885">
    <property type="entry name" value="HAMP"/>
    <property type="match status" value="1"/>
</dbReference>
<evidence type="ECO:0000256" key="14">
    <source>
        <dbReference type="SAM" id="Phobius"/>
    </source>
</evidence>
<dbReference type="Pfam" id="PF02518">
    <property type="entry name" value="HATPase_c"/>
    <property type="match status" value="1"/>
</dbReference>
<dbReference type="GO" id="GO:0004721">
    <property type="term" value="F:phosphoprotein phosphatase activity"/>
    <property type="evidence" value="ECO:0007669"/>
    <property type="project" value="TreeGrafter"/>
</dbReference>
<keyword evidence="7 14" id="KW-0812">Transmembrane</keyword>
<evidence type="ECO:0000256" key="1">
    <source>
        <dbReference type="ARBA" id="ARBA00000085"/>
    </source>
</evidence>
<dbReference type="SMART" id="SM00388">
    <property type="entry name" value="HisKA"/>
    <property type="match status" value="1"/>
</dbReference>
<dbReference type="GO" id="GO:0005886">
    <property type="term" value="C:plasma membrane"/>
    <property type="evidence" value="ECO:0007669"/>
    <property type="project" value="UniProtKB-SubCell"/>
</dbReference>
<dbReference type="InterPro" id="IPR005467">
    <property type="entry name" value="His_kinase_dom"/>
</dbReference>
<evidence type="ECO:0000256" key="2">
    <source>
        <dbReference type="ARBA" id="ARBA00004651"/>
    </source>
</evidence>
<evidence type="ECO:0000256" key="7">
    <source>
        <dbReference type="ARBA" id="ARBA00022692"/>
    </source>
</evidence>
<dbReference type="CDD" id="cd00082">
    <property type="entry name" value="HisKA"/>
    <property type="match status" value="1"/>
</dbReference>
<keyword evidence="6" id="KW-0808">Transferase</keyword>
<keyword evidence="13 14" id="KW-0472">Membrane</keyword>
<feature type="domain" description="Histidine kinase" evidence="15">
    <location>
        <begin position="373"/>
        <end position="591"/>
    </location>
</feature>
<dbReference type="EMBL" id="CP120678">
    <property type="protein sequence ID" value="WIW71339.1"/>
    <property type="molecule type" value="Genomic_DNA"/>
</dbReference>
<dbReference type="AlphaFoldDB" id="A0A9Y2AJJ4"/>
<dbReference type="RefSeq" id="WP_147667659.1">
    <property type="nucleotide sequence ID" value="NZ_CP120678.1"/>
</dbReference>
<dbReference type="InterPro" id="IPR036097">
    <property type="entry name" value="HisK_dim/P_sf"/>
</dbReference>
<evidence type="ECO:0000256" key="13">
    <source>
        <dbReference type="ARBA" id="ARBA00023136"/>
    </source>
</evidence>
<dbReference type="SUPFAM" id="SSF47384">
    <property type="entry name" value="Homodimeric domain of signal transducing histidine kinase"/>
    <property type="match status" value="1"/>
</dbReference>
<dbReference type="SUPFAM" id="SSF55874">
    <property type="entry name" value="ATPase domain of HSP90 chaperone/DNA topoisomerase II/histidine kinase"/>
    <property type="match status" value="1"/>
</dbReference>
<dbReference type="CDD" id="cd18773">
    <property type="entry name" value="PDC1_HK_sensor"/>
    <property type="match status" value="1"/>
</dbReference>
<organism evidence="17 18">
    <name type="scientific">Selenobaculum gibii</name>
    <dbReference type="NCBI Taxonomy" id="3054208"/>
    <lineage>
        <taxon>Bacteria</taxon>
        <taxon>Bacillati</taxon>
        <taxon>Bacillota</taxon>
        <taxon>Negativicutes</taxon>
        <taxon>Selenomonadales</taxon>
        <taxon>Selenomonadaceae</taxon>
        <taxon>Selenobaculum</taxon>
    </lineage>
</organism>
<dbReference type="EC" id="2.7.13.3" evidence="3"/>
<dbReference type="SUPFAM" id="SSF158472">
    <property type="entry name" value="HAMP domain-like"/>
    <property type="match status" value="1"/>
</dbReference>
<dbReference type="GO" id="GO:0000155">
    <property type="term" value="F:phosphorelay sensor kinase activity"/>
    <property type="evidence" value="ECO:0007669"/>
    <property type="project" value="InterPro"/>
</dbReference>
<feature type="transmembrane region" description="Helical" evidence="14">
    <location>
        <begin position="171"/>
        <end position="191"/>
    </location>
</feature>
<evidence type="ECO:0000259" key="16">
    <source>
        <dbReference type="PROSITE" id="PS50885"/>
    </source>
</evidence>
<keyword evidence="5" id="KW-0597">Phosphoprotein</keyword>
<proteinExistence type="predicted"/>
<dbReference type="InterPro" id="IPR035965">
    <property type="entry name" value="PAS-like_dom_sf"/>
</dbReference>
<dbReference type="Proteomes" id="UP001243623">
    <property type="component" value="Chromosome"/>
</dbReference>
<dbReference type="SMART" id="SM00304">
    <property type="entry name" value="HAMP"/>
    <property type="match status" value="1"/>
</dbReference>
<dbReference type="Pfam" id="PF00672">
    <property type="entry name" value="HAMP"/>
    <property type="match status" value="1"/>
</dbReference>
<dbReference type="InterPro" id="IPR000014">
    <property type="entry name" value="PAS"/>
</dbReference>
<evidence type="ECO:0000256" key="11">
    <source>
        <dbReference type="ARBA" id="ARBA00022989"/>
    </source>
</evidence>
<evidence type="ECO:0000256" key="8">
    <source>
        <dbReference type="ARBA" id="ARBA00022741"/>
    </source>
</evidence>
<dbReference type="InterPro" id="IPR036890">
    <property type="entry name" value="HATPase_C_sf"/>
</dbReference>
<dbReference type="InterPro" id="IPR029151">
    <property type="entry name" value="Sensor-like_sf"/>
</dbReference>
<dbReference type="PRINTS" id="PR00344">
    <property type="entry name" value="BCTRLSENSOR"/>
</dbReference>
<feature type="domain" description="HAMP" evidence="16">
    <location>
        <begin position="192"/>
        <end position="244"/>
    </location>
</feature>
<dbReference type="FunFam" id="1.10.287.130:FF:000001">
    <property type="entry name" value="Two-component sensor histidine kinase"/>
    <property type="match status" value="1"/>
</dbReference>
<dbReference type="PANTHER" id="PTHR45453:SF1">
    <property type="entry name" value="PHOSPHATE REGULON SENSOR PROTEIN PHOR"/>
    <property type="match status" value="1"/>
</dbReference>
<dbReference type="SUPFAM" id="SSF55785">
    <property type="entry name" value="PYP-like sensor domain (PAS domain)"/>
    <property type="match status" value="1"/>
</dbReference>
<dbReference type="GO" id="GO:0005524">
    <property type="term" value="F:ATP binding"/>
    <property type="evidence" value="ECO:0007669"/>
    <property type="project" value="UniProtKB-KW"/>
</dbReference>
<dbReference type="InterPro" id="IPR003660">
    <property type="entry name" value="HAMP_dom"/>
</dbReference>
<keyword evidence="18" id="KW-1185">Reference proteome</keyword>
<comment type="subcellular location">
    <subcellularLocation>
        <location evidence="2">Cell membrane</location>
        <topology evidence="2">Multi-pass membrane protein</topology>
    </subcellularLocation>
</comment>
<evidence type="ECO:0000256" key="5">
    <source>
        <dbReference type="ARBA" id="ARBA00022553"/>
    </source>
</evidence>
<dbReference type="Gene3D" id="3.30.565.10">
    <property type="entry name" value="Histidine kinase-like ATPase, C-terminal domain"/>
    <property type="match status" value="1"/>
</dbReference>
<reference evidence="17" key="1">
    <citation type="submission" date="2023-03" db="EMBL/GenBank/DDBJ databases">
        <title>Selenobaculum gbiensis gen. nov. sp. nov., a new bacterium isolated from the gut microbiota of IBD patient.</title>
        <authorList>
            <person name="Yeo S."/>
            <person name="Park H."/>
            <person name="Huh C.S."/>
        </authorList>
    </citation>
    <scope>NUCLEOTIDE SEQUENCE</scope>
    <source>
        <strain evidence="17">ICN-92133</strain>
    </source>
</reference>
<accession>A0A9Y2AJJ4</accession>
<evidence type="ECO:0000256" key="3">
    <source>
        <dbReference type="ARBA" id="ARBA00012438"/>
    </source>
</evidence>